<dbReference type="EMBL" id="MW323297">
    <property type="protein sequence ID" value="UOY17241.1"/>
    <property type="molecule type" value="mRNA"/>
</dbReference>
<protein>
    <submittedName>
        <fullName evidence="2">Venom peptide</fullName>
    </submittedName>
</protein>
<evidence type="ECO:0000256" key="1">
    <source>
        <dbReference type="SAM" id="SignalP"/>
    </source>
</evidence>
<dbReference type="AlphaFoldDB" id="A0A8T9VMM7"/>
<name>A0A8T9VMM7_DASSI</name>
<organism evidence="2">
    <name type="scientific">Dasymutilla sicheliana</name>
    <name type="common">Harlequin velvet ant</name>
    <dbReference type="NCBI Taxonomy" id="1175388"/>
    <lineage>
        <taxon>Eukaryota</taxon>
        <taxon>Metazoa</taxon>
        <taxon>Ecdysozoa</taxon>
        <taxon>Arthropoda</taxon>
        <taxon>Hexapoda</taxon>
        <taxon>Insecta</taxon>
        <taxon>Pterygota</taxon>
        <taxon>Neoptera</taxon>
        <taxon>Endopterygota</taxon>
        <taxon>Hymenoptera</taxon>
        <taxon>Apocrita</taxon>
        <taxon>Aculeata</taxon>
        <taxon>Pompiloidea</taxon>
        <taxon>Mutillidae</taxon>
        <taxon>Sphaeropthalminae</taxon>
        <taxon>Dasymutilla</taxon>
    </lineage>
</organism>
<proteinExistence type="evidence at transcript level"/>
<reference evidence="2" key="1">
    <citation type="submission" date="2020-12" db="EMBL/GenBank/DDBJ databases">
        <authorList>
            <person name="Robinson S.D."/>
        </authorList>
    </citation>
    <scope>NUCLEOTIDE SEQUENCE</scope>
    <source>
        <tissue evidence="2">Venom apparatus</tissue>
    </source>
</reference>
<keyword evidence="1" id="KW-0732">Signal</keyword>
<feature type="signal peptide" evidence="1">
    <location>
        <begin position="1"/>
        <end position="26"/>
    </location>
</feature>
<feature type="chain" id="PRO_5035859783" evidence="1">
    <location>
        <begin position="27"/>
        <end position="60"/>
    </location>
</feature>
<accession>A0A8T9VMM7</accession>
<evidence type="ECO:0000313" key="2">
    <source>
        <dbReference type="EMBL" id="UOY17241.1"/>
    </source>
</evidence>
<sequence>MKFIILCSCIALAILSISTLIGSIDAVPRTTTSTTIRPRIMVRIPLNRLGPLGRPPAAGA</sequence>